<organism evidence="1 2">
    <name type="scientific">Brachybacterium epidermidis</name>
    <dbReference type="NCBI Taxonomy" id="2781983"/>
    <lineage>
        <taxon>Bacteria</taxon>
        <taxon>Bacillati</taxon>
        <taxon>Actinomycetota</taxon>
        <taxon>Actinomycetes</taxon>
        <taxon>Micrococcales</taxon>
        <taxon>Dermabacteraceae</taxon>
        <taxon>Brachybacterium</taxon>
    </lineage>
</organism>
<keyword evidence="2" id="KW-1185">Reference proteome</keyword>
<comment type="caution">
    <text evidence="1">The sequence shown here is derived from an EMBL/GenBank/DDBJ whole genome shotgun (WGS) entry which is preliminary data.</text>
</comment>
<evidence type="ECO:0000313" key="2">
    <source>
        <dbReference type="Proteomes" id="UP000644727"/>
    </source>
</evidence>
<dbReference type="RefSeq" id="WP_193865241.1">
    <property type="nucleotide sequence ID" value="NZ_JADEYR010000003.1"/>
</dbReference>
<name>A0ABR9VZ73_9MICO</name>
<evidence type="ECO:0000313" key="1">
    <source>
        <dbReference type="EMBL" id="MBE9403492.1"/>
    </source>
</evidence>
<sequence>MDRELGPRQLRHLIGRCQLEPGYLWKRFEQLEEQRGEVQAKLDAHLPEGRERSLQQADLIAALVRERYAARC</sequence>
<proteinExistence type="predicted"/>
<accession>A0ABR9VZ73</accession>
<dbReference type="Proteomes" id="UP000644727">
    <property type="component" value="Unassembled WGS sequence"/>
</dbReference>
<protein>
    <submittedName>
        <fullName evidence="1">Uncharacterized protein</fullName>
    </submittedName>
</protein>
<dbReference type="EMBL" id="JADEYR010000003">
    <property type="protein sequence ID" value="MBE9403492.1"/>
    <property type="molecule type" value="Genomic_DNA"/>
</dbReference>
<gene>
    <name evidence="1" type="ORF">IOE58_04580</name>
</gene>
<reference evidence="1 2" key="1">
    <citation type="submission" date="2020-10" db="EMBL/GenBank/DDBJ databases">
        <title>Draft genome and description of Brachybacterium epidermidis sp nov.</title>
        <authorList>
            <person name="Boxberger M."/>
            <person name="La Scola B."/>
        </authorList>
    </citation>
    <scope>NUCLEOTIDE SEQUENCE [LARGE SCALE GENOMIC DNA]</scope>
    <source>
        <strain evidence="1 2">Marseille-Q2903</strain>
    </source>
</reference>